<sequence>MPFSSQDLSHWFFDSKLFGFSSFKSEISKTKAKKAKSSIKGFLVVTTTKTLMEIQECGEIMDQVDMVNFGIDGLRKGQPIWIWHGNFQESKEISGFLGDLIENMSFNDVWMGYMCLYGEKSELYLRHLKREKVERDEVMSGFKEEERRGVAGA</sequence>
<gene>
    <name evidence="1" type="ORF">RJ641_021665</name>
</gene>
<keyword evidence="2" id="KW-1185">Reference proteome</keyword>
<evidence type="ECO:0000313" key="2">
    <source>
        <dbReference type="Proteomes" id="UP001370490"/>
    </source>
</evidence>
<protein>
    <submittedName>
        <fullName evidence="1">Wings apart-like protein, C-terminal</fullName>
    </submittedName>
</protein>
<proteinExistence type="predicted"/>
<dbReference type="Proteomes" id="UP001370490">
    <property type="component" value="Unassembled WGS sequence"/>
</dbReference>
<dbReference type="AlphaFoldDB" id="A0AAN8UKA7"/>
<dbReference type="EMBL" id="JBAMMX010000026">
    <property type="protein sequence ID" value="KAK6914344.1"/>
    <property type="molecule type" value="Genomic_DNA"/>
</dbReference>
<accession>A0AAN8UKA7</accession>
<name>A0AAN8UKA7_9MAGN</name>
<dbReference type="InterPro" id="IPR011989">
    <property type="entry name" value="ARM-like"/>
</dbReference>
<reference evidence="1 2" key="1">
    <citation type="submission" date="2023-12" db="EMBL/GenBank/DDBJ databases">
        <title>A high-quality genome assembly for Dillenia turbinata (Dilleniales).</title>
        <authorList>
            <person name="Chanderbali A."/>
        </authorList>
    </citation>
    <scope>NUCLEOTIDE SEQUENCE [LARGE SCALE GENOMIC DNA]</scope>
    <source>
        <strain evidence="1">LSX21</strain>
        <tissue evidence="1">Leaf</tissue>
    </source>
</reference>
<organism evidence="1 2">
    <name type="scientific">Dillenia turbinata</name>
    <dbReference type="NCBI Taxonomy" id="194707"/>
    <lineage>
        <taxon>Eukaryota</taxon>
        <taxon>Viridiplantae</taxon>
        <taxon>Streptophyta</taxon>
        <taxon>Embryophyta</taxon>
        <taxon>Tracheophyta</taxon>
        <taxon>Spermatophyta</taxon>
        <taxon>Magnoliopsida</taxon>
        <taxon>eudicotyledons</taxon>
        <taxon>Gunneridae</taxon>
        <taxon>Pentapetalae</taxon>
        <taxon>Dilleniales</taxon>
        <taxon>Dilleniaceae</taxon>
        <taxon>Dillenia</taxon>
    </lineage>
</organism>
<comment type="caution">
    <text evidence="1">The sequence shown here is derived from an EMBL/GenBank/DDBJ whole genome shotgun (WGS) entry which is preliminary data.</text>
</comment>
<evidence type="ECO:0000313" key="1">
    <source>
        <dbReference type="EMBL" id="KAK6914344.1"/>
    </source>
</evidence>
<dbReference type="Gene3D" id="1.25.10.10">
    <property type="entry name" value="Leucine-rich Repeat Variant"/>
    <property type="match status" value="1"/>
</dbReference>